<dbReference type="VEuPathDB" id="FungiDB:RhiirA1_430273"/>
<dbReference type="NCBIfam" id="TIGR01262">
    <property type="entry name" value="maiA"/>
    <property type="match status" value="1"/>
</dbReference>
<dbReference type="PROSITE" id="PS50405">
    <property type="entry name" value="GST_CTER"/>
    <property type="match status" value="1"/>
</dbReference>
<sequence>MEVPTLYTYYRSSCSWRIRTTLNWKEIGYETIPINLLEDEQKTLEYTSINPFQVVPALKIDGVALTQSIAILEYLEETRPEKPLLPKDPIKRALVRSLVQAIVGDAQPITNLRVRKYVEETRRDEWTNYWATFSFQRIEALLAATAGEYCVGDEVTFADICLIPQAYNAAHRFKVDMSNFPIIQRIYNKCLELNAFKMAHPHRQIDCPDEFKENK</sequence>
<gene>
    <name evidence="4" type="ORF">RhiirA4_332446</name>
</gene>
<reference evidence="4 5" key="1">
    <citation type="submission" date="2015-10" db="EMBL/GenBank/DDBJ databases">
        <title>Genome analyses suggest a sexual origin of heterokaryosis in a supposedly ancient asexual fungus.</title>
        <authorList>
            <person name="Ropars J."/>
            <person name="Sedzielewska K."/>
            <person name="Noel J."/>
            <person name="Charron P."/>
            <person name="Farinelli L."/>
            <person name="Marton T."/>
            <person name="Kruger M."/>
            <person name="Pelin A."/>
            <person name="Brachmann A."/>
            <person name="Corradi N."/>
        </authorList>
    </citation>
    <scope>NUCLEOTIDE SEQUENCE [LARGE SCALE GENOMIC DNA]</scope>
    <source>
        <strain evidence="4 5">A4</strain>
    </source>
</reference>
<dbReference type="InterPro" id="IPR036249">
    <property type="entry name" value="Thioredoxin-like_sf"/>
</dbReference>
<evidence type="ECO:0000256" key="1">
    <source>
        <dbReference type="ARBA" id="ARBA00010007"/>
    </source>
</evidence>
<dbReference type="Pfam" id="PF14497">
    <property type="entry name" value="GST_C_3"/>
    <property type="match status" value="1"/>
</dbReference>
<dbReference type="GO" id="GO:0005739">
    <property type="term" value="C:mitochondrion"/>
    <property type="evidence" value="ECO:0007669"/>
    <property type="project" value="TreeGrafter"/>
</dbReference>
<dbReference type="PANTHER" id="PTHR42673">
    <property type="entry name" value="MALEYLACETOACETATE ISOMERASE"/>
    <property type="match status" value="1"/>
</dbReference>
<dbReference type="GO" id="GO:0016034">
    <property type="term" value="F:maleylacetoacetate isomerase activity"/>
    <property type="evidence" value="ECO:0007669"/>
    <property type="project" value="TreeGrafter"/>
</dbReference>
<evidence type="ECO:0000259" key="2">
    <source>
        <dbReference type="PROSITE" id="PS50404"/>
    </source>
</evidence>
<feature type="domain" description="GST C-terminal" evidence="3">
    <location>
        <begin position="88"/>
        <end position="209"/>
    </location>
</feature>
<dbReference type="InterPro" id="IPR005955">
    <property type="entry name" value="GST_Zeta"/>
</dbReference>
<name>A0A2I1HIX5_9GLOM</name>
<dbReference type="InterPro" id="IPR004045">
    <property type="entry name" value="Glutathione_S-Trfase_N"/>
</dbReference>
<evidence type="ECO:0000313" key="4">
    <source>
        <dbReference type="EMBL" id="PKY58832.1"/>
    </source>
</evidence>
<dbReference type="InterPro" id="IPR034330">
    <property type="entry name" value="GST_Zeta_C"/>
</dbReference>
<dbReference type="Proteomes" id="UP000234323">
    <property type="component" value="Unassembled WGS sequence"/>
</dbReference>
<dbReference type="GO" id="GO:0006749">
    <property type="term" value="P:glutathione metabolic process"/>
    <property type="evidence" value="ECO:0007669"/>
    <property type="project" value="TreeGrafter"/>
</dbReference>
<dbReference type="PANTHER" id="PTHR42673:SF4">
    <property type="entry name" value="MALEYLACETOACETATE ISOMERASE"/>
    <property type="match status" value="1"/>
</dbReference>
<dbReference type="VEuPathDB" id="FungiDB:RhiirFUN_020566"/>
<evidence type="ECO:0000259" key="3">
    <source>
        <dbReference type="PROSITE" id="PS50405"/>
    </source>
</evidence>
<dbReference type="GO" id="GO:0006559">
    <property type="term" value="P:L-phenylalanine catabolic process"/>
    <property type="evidence" value="ECO:0007669"/>
    <property type="project" value="TreeGrafter"/>
</dbReference>
<evidence type="ECO:0000313" key="5">
    <source>
        <dbReference type="Proteomes" id="UP000234323"/>
    </source>
</evidence>
<comment type="caution">
    <text evidence="4">The sequence shown here is derived from an EMBL/GenBank/DDBJ whole genome shotgun (WGS) entry which is preliminary data.</text>
</comment>
<dbReference type="SFLD" id="SFLDS00019">
    <property type="entry name" value="Glutathione_Transferase_(cytos"/>
    <property type="match status" value="1"/>
</dbReference>
<dbReference type="InterPro" id="IPR010987">
    <property type="entry name" value="Glutathione-S-Trfase_C-like"/>
</dbReference>
<dbReference type="Gene3D" id="1.20.1050.10">
    <property type="match status" value="1"/>
</dbReference>
<dbReference type="CDD" id="cd03042">
    <property type="entry name" value="GST_N_Zeta"/>
    <property type="match status" value="1"/>
</dbReference>
<comment type="similarity">
    <text evidence="1">Belongs to the GST superfamily. Zeta family.</text>
</comment>
<dbReference type="VEuPathDB" id="FungiDB:FUN_019113"/>
<accession>A0A2I1HIX5</accession>
<dbReference type="Gene3D" id="3.40.30.10">
    <property type="entry name" value="Glutaredoxin"/>
    <property type="match status" value="1"/>
</dbReference>
<proteinExistence type="inferred from homology"/>
<organism evidence="4 5">
    <name type="scientific">Rhizophagus irregularis</name>
    <dbReference type="NCBI Taxonomy" id="588596"/>
    <lineage>
        <taxon>Eukaryota</taxon>
        <taxon>Fungi</taxon>
        <taxon>Fungi incertae sedis</taxon>
        <taxon>Mucoromycota</taxon>
        <taxon>Glomeromycotina</taxon>
        <taxon>Glomeromycetes</taxon>
        <taxon>Glomerales</taxon>
        <taxon>Glomeraceae</taxon>
        <taxon>Rhizophagus</taxon>
    </lineage>
</organism>
<dbReference type="AlphaFoldDB" id="A0A2I1HIX5"/>
<dbReference type="CDD" id="cd03191">
    <property type="entry name" value="GST_C_Zeta"/>
    <property type="match status" value="1"/>
</dbReference>
<dbReference type="PROSITE" id="PS50404">
    <property type="entry name" value="GST_NTER"/>
    <property type="match status" value="1"/>
</dbReference>
<dbReference type="EMBL" id="LLXI01003210">
    <property type="protein sequence ID" value="PKY58832.1"/>
    <property type="molecule type" value="Genomic_DNA"/>
</dbReference>
<keyword evidence="5" id="KW-1185">Reference proteome</keyword>
<dbReference type="SFLD" id="SFLDG00358">
    <property type="entry name" value="Main_(cytGST)"/>
    <property type="match status" value="1"/>
</dbReference>
<dbReference type="SUPFAM" id="SSF52833">
    <property type="entry name" value="Thioredoxin-like"/>
    <property type="match status" value="1"/>
</dbReference>
<dbReference type="InterPro" id="IPR004046">
    <property type="entry name" value="GST_C"/>
</dbReference>
<keyword evidence="4" id="KW-0413">Isomerase</keyword>
<dbReference type="InterPro" id="IPR034333">
    <property type="entry name" value="GST_Zeta_N"/>
</dbReference>
<dbReference type="GO" id="GO:0004364">
    <property type="term" value="F:glutathione transferase activity"/>
    <property type="evidence" value="ECO:0007669"/>
    <property type="project" value="TreeGrafter"/>
</dbReference>
<dbReference type="InterPro" id="IPR036282">
    <property type="entry name" value="Glutathione-S-Trfase_C_sf"/>
</dbReference>
<feature type="domain" description="GST N-terminal" evidence="2">
    <location>
        <begin position="2"/>
        <end position="83"/>
    </location>
</feature>
<dbReference type="InterPro" id="IPR040079">
    <property type="entry name" value="Glutathione_S-Trfase"/>
</dbReference>
<dbReference type="Pfam" id="PF02798">
    <property type="entry name" value="GST_N"/>
    <property type="match status" value="1"/>
</dbReference>
<dbReference type="FunFam" id="1.20.1050.10:FF:000010">
    <property type="entry name" value="Maleylacetoacetate isomerase isoform 1"/>
    <property type="match status" value="1"/>
</dbReference>
<dbReference type="SUPFAM" id="SSF47616">
    <property type="entry name" value="GST C-terminal domain-like"/>
    <property type="match status" value="1"/>
</dbReference>
<protein>
    <submittedName>
        <fullName evidence="4">Maleylacetoacetate isomerase-like protein</fullName>
    </submittedName>
</protein>